<evidence type="ECO:0000313" key="1">
    <source>
        <dbReference type="EMBL" id="KAI8530490.1"/>
    </source>
</evidence>
<evidence type="ECO:0000313" key="2">
    <source>
        <dbReference type="Proteomes" id="UP001062846"/>
    </source>
</evidence>
<accession>A0ACC0LPF0</accession>
<protein>
    <submittedName>
        <fullName evidence="1">Uncharacterized protein</fullName>
    </submittedName>
</protein>
<dbReference type="Proteomes" id="UP001062846">
    <property type="component" value="Chromosome 11"/>
</dbReference>
<keyword evidence="2" id="KW-1185">Reference proteome</keyword>
<sequence>MAPFRNQNAEPKQTLSSSSGEEEEAAEEDASSSEGEEAEQEKSKISTSVPKKPSAQNQPNTSKTRTSYPQPSSSSNSEPDFPSRPDPKSKPAAPKRKASGVAEQMGKKKQLFSEEDEISILKGMIGYKSEKGLEPRSDMNAFLEFVKESLRFSGATKSQLYEKMRSLKQRYENTVIRGKKDGKEHLVFSKPHDEKAFDLSKQIWGNTLGNGVGSGKTNVNASVRKSGSRTGRVGLRKGGEKREVEIMELDAEVEASAGGFGSGGFCKSVGGLSSGEKIVKDGLGLISDSYKVELERKWKKLRVEETKLYSKKLGLIREQTVAVLEVMKSQRD</sequence>
<gene>
    <name evidence="1" type="ORF">RHMOL_Rhmol11G0063200</name>
</gene>
<name>A0ACC0LPF0_RHOML</name>
<reference evidence="1" key="1">
    <citation type="submission" date="2022-02" db="EMBL/GenBank/DDBJ databases">
        <title>Plant Genome Project.</title>
        <authorList>
            <person name="Zhang R.-G."/>
        </authorList>
    </citation>
    <scope>NUCLEOTIDE SEQUENCE</scope>
    <source>
        <strain evidence="1">AT1</strain>
    </source>
</reference>
<dbReference type="EMBL" id="CM046398">
    <property type="protein sequence ID" value="KAI8530490.1"/>
    <property type="molecule type" value="Genomic_DNA"/>
</dbReference>
<proteinExistence type="predicted"/>
<comment type="caution">
    <text evidence="1">The sequence shown here is derived from an EMBL/GenBank/DDBJ whole genome shotgun (WGS) entry which is preliminary data.</text>
</comment>
<organism evidence="1 2">
    <name type="scientific">Rhododendron molle</name>
    <name type="common">Chinese azalea</name>
    <name type="synonym">Azalea mollis</name>
    <dbReference type="NCBI Taxonomy" id="49168"/>
    <lineage>
        <taxon>Eukaryota</taxon>
        <taxon>Viridiplantae</taxon>
        <taxon>Streptophyta</taxon>
        <taxon>Embryophyta</taxon>
        <taxon>Tracheophyta</taxon>
        <taxon>Spermatophyta</taxon>
        <taxon>Magnoliopsida</taxon>
        <taxon>eudicotyledons</taxon>
        <taxon>Gunneridae</taxon>
        <taxon>Pentapetalae</taxon>
        <taxon>asterids</taxon>
        <taxon>Ericales</taxon>
        <taxon>Ericaceae</taxon>
        <taxon>Ericoideae</taxon>
        <taxon>Rhodoreae</taxon>
        <taxon>Rhododendron</taxon>
    </lineage>
</organism>